<organism evidence="1 2">
    <name type="scientific">Aromia moschata</name>
    <dbReference type="NCBI Taxonomy" id="1265417"/>
    <lineage>
        <taxon>Eukaryota</taxon>
        <taxon>Metazoa</taxon>
        <taxon>Ecdysozoa</taxon>
        <taxon>Arthropoda</taxon>
        <taxon>Hexapoda</taxon>
        <taxon>Insecta</taxon>
        <taxon>Pterygota</taxon>
        <taxon>Neoptera</taxon>
        <taxon>Endopterygota</taxon>
        <taxon>Coleoptera</taxon>
        <taxon>Polyphaga</taxon>
        <taxon>Cucujiformia</taxon>
        <taxon>Chrysomeloidea</taxon>
        <taxon>Cerambycidae</taxon>
        <taxon>Cerambycinae</taxon>
        <taxon>Callichromatini</taxon>
        <taxon>Aromia</taxon>
    </lineage>
</organism>
<keyword evidence="2" id="KW-1185">Reference proteome</keyword>
<name>A0AAV8XGY2_9CUCU</name>
<dbReference type="Proteomes" id="UP001162162">
    <property type="component" value="Unassembled WGS sequence"/>
</dbReference>
<reference evidence="1" key="1">
    <citation type="journal article" date="2023" name="Insect Mol. Biol.">
        <title>Genome sequencing provides insights into the evolution of gene families encoding plant cell wall-degrading enzymes in longhorned beetles.</title>
        <authorList>
            <person name="Shin N.R."/>
            <person name="Okamura Y."/>
            <person name="Kirsch R."/>
            <person name="Pauchet Y."/>
        </authorList>
    </citation>
    <scope>NUCLEOTIDE SEQUENCE</scope>
    <source>
        <strain evidence="1">AMC_N1</strain>
    </source>
</reference>
<evidence type="ECO:0000313" key="2">
    <source>
        <dbReference type="Proteomes" id="UP001162162"/>
    </source>
</evidence>
<dbReference type="EMBL" id="JAPWTK010000600">
    <property type="protein sequence ID" value="KAJ8937935.1"/>
    <property type="molecule type" value="Genomic_DNA"/>
</dbReference>
<comment type="caution">
    <text evidence="1">The sequence shown here is derived from an EMBL/GenBank/DDBJ whole genome shotgun (WGS) entry which is preliminary data.</text>
</comment>
<accession>A0AAV8XGY2</accession>
<protein>
    <submittedName>
        <fullName evidence="1">Uncharacterized protein</fullName>
    </submittedName>
</protein>
<evidence type="ECO:0000313" key="1">
    <source>
        <dbReference type="EMBL" id="KAJ8937935.1"/>
    </source>
</evidence>
<dbReference type="AlphaFoldDB" id="A0AAV8XGY2"/>
<gene>
    <name evidence="1" type="ORF">NQ318_005542</name>
</gene>
<sequence length="171" mass="19484">MPTNVRFIRGGKYRVQRCTENIPQNNVQPHQGTTDESEKIIDKNFDSISMNCENNKSKIEQITSTLKCSLSLEKTTEAVDEITTEVAQQIYKSQNYKVIDTNNNVRPENNASCNLSTKGIDSLLQISIEMRRNKMTQMSTEITDRPSIENNRSENSIYGFGICAQMKLDYS</sequence>
<proteinExistence type="predicted"/>